<dbReference type="InterPro" id="IPR056823">
    <property type="entry name" value="TEN-like_YD-shell"/>
</dbReference>
<evidence type="ECO:0000313" key="5">
    <source>
        <dbReference type="EMBL" id="TQV82651.1"/>
    </source>
</evidence>
<dbReference type="InterPro" id="IPR028920">
    <property type="entry name" value="Tox-ART-HYD1_dom"/>
</dbReference>
<evidence type="ECO:0000256" key="1">
    <source>
        <dbReference type="ARBA" id="ARBA00022737"/>
    </source>
</evidence>
<gene>
    <name evidence="5" type="ORF">FKG94_07950</name>
</gene>
<dbReference type="EMBL" id="VHSG01000007">
    <property type="protein sequence ID" value="TQV82651.1"/>
    <property type="molecule type" value="Genomic_DNA"/>
</dbReference>
<evidence type="ECO:0000259" key="3">
    <source>
        <dbReference type="Pfam" id="PF15633"/>
    </source>
</evidence>
<feature type="domain" description="Tox-ART-HYD1" evidence="3">
    <location>
        <begin position="456"/>
        <end position="544"/>
    </location>
</feature>
<protein>
    <submittedName>
        <fullName evidence="5">Uncharacterized protein</fullName>
    </submittedName>
</protein>
<dbReference type="Pfam" id="PF25023">
    <property type="entry name" value="TEN_YD-shell"/>
    <property type="match status" value="1"/>
</dbReference>
<dbReference type="OrthoDB" id="9815414at2"/>
<organism evidence="5 6">
    <name type="scientific">Exilibacterium tricleocarpae</name>
    <dbReference type="NCBI Taxonomy" id="2591008"/>
    <lineage>
        <taxon>Bacteria</taxon>
        <taxon>Pseudomonadati</taxon>
        <taxon>Pseudomonadota</taxon>
        <taxon>Gammaproteobacteria</taxon>
        <taxon>Cellvibrionales</taxon>
        <taxon>Cellvibrionaceae</taxon>
        <taxon>Exilibacterium</taxon>
    </lineage>
</organism>
<dbReference type="InterPro" id="IPR022385">
    <property type="entry name" value="Rhs_assc_core"/>
</dbReference>
<dbReference type="Pfam" id="PF15633">
    <property type="entry name" value="Tox-ART-HYD1"/>
    <property type="match status" value="1"/>
</dbReference>
<dbReference type="Gene3D" id="2.180.10.10">
    <property type="entry name" value="RHS repeat-associated core"/>
    <property type="match status" value="1"/>
</dbReference>
<comment type="caution">
    <text evidence="5">The sequence shown here is derived from an EMBL/GenBank/DDBJ whole genome shotgun (WGS) entry which is preliminary data.</text>
</comment>
<dbReference type="PANTHER" id="PTHR32305:SF15">
    <property type="entry name" value="PROTEIN RHSA-RELATED"/>
    <property type="match status" value="1"/>
</dbReference>
<evidence type="ECO:0000313" key="6">
    <source>
        <dbReference type="Proteomes" id="UP000319732"/>
    </source>
</evidence>
<name>A0A545TZK8_9GAMM</name>
<feature type="domain" description="Teneurin-like YD-shell" evidence="4">
    <location>
        <begin position="3"/>
        <end position="281"/>
    </location>
</feature>
<dbReference type="InterPro" id="IPR050708">
    <property type="entry name" value="T6SS_VgrG/RHS"/>
</dbReference>
<feature type="region of interest" description="Disordered" evidence="2">
    <location>
        <begin position="327"/>
        <end position="347"/>
    </location>
</feature>
<reference evidence="5 6" key="1">
    <citation type="submission" date="2019-06" db="EMBL/GenBank/DDBJ databases">
        <title>Whole genome sequence for Cellvibrionaceae sp. R142.</title>
        <authorList>
            <person name="Wang G."/>
        </authorList>
    </citation>
    <scope>NUCLEOTIDE SEQUENCE [LARGE SCALE GENOMIC DNA]</scope>
    <source>
        <strain evidence="5 6">R142</strain>
    </source>
</reference>
<dbReference type="RefSeq" id="WP_142903667.1">
    <property type="nucleotide sequence ID" value="NZ_ML660090.1"/>
</dbReference>
<dbReference type="PANTHER" id="PTHR32305">
    <property type="match status" value="1"/>
</dbReference>
<dbReference type="Proteomes" id="UP000319732">
    <property type="component" value="Unassembled WGS sequence"/>
</dbReference>
<keyword evidence="6" id="KW-1185">Reference proteome</keyword>
<evidence type="ECO:0000256" key="2">
    <source>
        <dbReference type="SAM" id="MobiDB-lite"/>
    </source>
</evidence>
<dbReference type="AlphaFoldDB" id="A0A545TZK8"/>
<accession>A0A545TZK8</accession>
<proteinExistence type="predicted"/>
<dbReference type="NCBIfam" id="TIGR03696">
    <property type="entry name" value="Rhs_assc_core"/>
    <property type="match status" value="1"/>
</dbReference>
<sequence length="552" mass="60014">METFTYDRLHRLVRSDRNTDNGSIAFDYPVITYDYDAVGNIRAKSDYASGYIYSGGSGGGANAVKRVTKLDGTQVTFSYDSNGNMLSGDGRTVTYNAFNKPISIQTSNAALQFHYGADQMRYRQVKTASGSVVTTVYIDKVFEEVSTDDRRESKHYLGDFAVFKSTEEGNASRFEIAYLHRDHLGSMTAEINSAGRVTGTYSYDPFGRPRDGQLVEQDSLTSVMTPRGFTGHEHLNEAELIHMNGRAYDYKLGRFLSVDPIINSPDFSQSLNPYSYVMNNPLSGTDPTGYDIEPYRWGGRCIIWGSACAEKWGGLTVNLPYILKNGSQSSSSQYDVGSEESDELEADKGVELSEAGEGGTNGGNGFSASGFFKQLGQSFLDSQAQALAGGIGIQNAEDTIKSSIQIPISSSELSGAQAAQTVVDHAGSVMAVIGVAAAARDLDAKDIADNIKKIRVRHFTNTKGLNGIKQDNIIIASDQNSVFTVKARGRPGSPADVEKALGIKPGRGRNFVEFDASPGEVRVETNRFTGATEIIFRGDVDLSDRNPNFFKR</sequence>
<evidence type="ECO:0000259" key="4">
    <source>
        <dbReference type="Pfam" id="PF25023"/>
    </source>
</evidence>
<keyword evidence="1" id="KW-0677">Repeat</keyword>